<accession>A0A089WWM7</accession>
<protein>
    <recommendedName>
        <fullName evidence="1">DUF4440 domain-containing protein</fullName>
    </recommendedName>
</protein>
<dbReference type="RefSeq" id="WP_038413695.1">
    <property type="nucleotide sequence ID" value="NZ_CP009455.1"/>
</dbReference>
<feature type="domain" description="DUF4440" evidence="1">
    <location>
        <begin position="10"/>
        <end position="111"/>
    </location>
</feature>
<dbReference type="SUPFAM" id="SSF54427">
    <property type="entry name" value="NTF2-like"/>
    <property type="match status" value="1"/>
</dbReference>
<dbReference type="EMBL" id="CP009455">
    <property type="protein sequence ID" value="AIR91022.1"/>
    <property type="molecule type" value="Genomic_DNA"/>
</dbReference>
<dbReference type="InterPro" id="IPR027843">
    <property type="entry name" value="DUF4440"/>
</dbReference>
<reference evidence="2 3" key="1">
    <citation type="submission" date="2014-09" db="EMBL/GenBank/DDBJ databases">
        <authorList>
            <person name="Chan K.-G."/>
        </authorList>
    </citation>
    <scope>NUCLEOTIDE SEQUENCE [LARGE SCALE GENOMIC DNA]</scope>
    <source>
        <strain evidence="2 3">ND07</strain>
    </source>
</reference>
<evidence type="ECO:0000313" key="3">
    <source>
        <dbReference type="Proteomes" id="UP000029493"/>
    </source>
</evidence>
<dbReference type="OrthoDB" id="121974at2"/>
<name>A0A089WWM7_9PSED</name>
<evidence type="ECO:0000259" key="1">
    <source>
        <dbReference type="Pfam" id="PF14534"/>
    </source>
</evidence>
<dbReference type="Pfam" id="PF14534">
    <property type="entry name" value="DUF4440"/>
    <property type="match status" value="1"/>
</dbReference>
<keyword evidence="3" id="KW-1185">Reference proteome</keyword>
<dbReference type="AlphaFoldDB" id="A0A089WWM7"/>
<organism evidence="2 3">
    <name type="scientific">Pseudomonas cremoricolorata</name>
    <dbReference type="NCBI Taxonomy" id="157783"/>
    <lineage>
        <taxon>Bacteria</taxon>
        <taxon>Pseudomonadati</taxon>
        <taxon>Pseudomonadota</taxon>
        <taxon>Gammaproteobacteria</taxon>
        <taxon>Pseudomonadales</taxon>
        <taxon>Pseudomonadaceae</taxon>
        <taxon>Pseudomonas</taxon>
    </lineage>
</organism>
<gene>
    <name evidence="2" type="ORF">LK03_17885</name>
</gene>
<dbReference type="Proteomes" id="UP000029493">
    <property type="component" value="Chromosome"/>
</dbReference>
<sequence>MDTDIKRQLLNLERELLQPQTRRDPRKLDQLLADTFIEFTASGSTCNKPQAINALHSETPNERILENFHLQVLTPDVAVATYRCVQRDEHGAMVTSLRSSVWRLGVVGWQMVFHQGTRVDR</sequence>
<dbReference type="InterPro" id="IPR032710">
    <property type="entry name" value="NTF2-like_dom_sf"/>
</dbReference>
<dbReference type="eggNOG" id="COG4994">
    <property type="taxonomic scope" value="Bacteria"/>
</dbReference>
<dbReference type="KEGG" id="psw:LK03_17885"/>
<evidence type="ECO:0000313" key="2">
    <source>
        <dbReference type="EMBL" id="AIR91022.1"/>
    </source>
</evidence>
<dbReference type="Gene3D" id="3.10.450.50">
    <property type="match status" value="1"/>
</dbReference>
<proteinExistence type="predicted"/>